<dbReference type="InterPro" id="IPR000182">
    <property type="entry name" value="GNAT_dom"/>
</dbReference>
<keyword evidence="2" id="KW-0012">Acyltransferase</keyword>
<dbReference type="InterPro" id="IPR050680">
    <property type="entry name" value="YpeA/RimI_acetyltransf"/>
</dbReference>
<dbReference type="Gene3D" id="3.40.630.30">
    <property type="match status" value="1"/>
</dbReference>
<organism evidence="4 5">
    <name type="scientific">Paracoccus stylophorae</name>
    <dbReference type="NCBI Taxonomy" id="659350"/>
    <lineage>
        <taxon>Bacteria</taxon>
        <taxon>Pseudomonadati</taxon>
        <taxon>Pseudomonadota</taxon>
        <taxon>Alphaproteobacteria</taxon>
        <taxon>Rhodobacterales</taxon>
        <taxon>Paracoccaceae</taxon>
        <taxon>Paracoccus</taxon>
    </lineage>
</organism>
<keyword evidence="5" id="KW-1185">Reference proteome</keyword>
<name>A0ABY7SW71_9RHOB</name>
<dbReference type="PROSITE" id="PS51186">
    <property type="entry name" value="GNAT"/>
    <property type="match status" value="1"/>
</dbReference>
<evidence type="ECO:0000256" key="1">
    <source>
        <dbReference type="ARBA" id="ARBA00022679"/>
    </source>
</evidence>
<evidence type="ECO:0000259" key="3">
    <source>
        <dbReference type="PROSITE" id="PS51186"/>
    </source>
</evidence>
<dbReference type="PANTHER" id="PTHR43420:SF44">
    <property type="entry name" value="ACETYLTRANSFERASE YPEA"/>
    <property type="match status" value="1"/>
</dbReference>
<dbReference type="SUPFAM" id="SSF55729">
    <property type="entry name" value="Acyl-CoA N-acyltransferases (Nat)"/>
    <property type="match status" value="1"/>
</dbReference>
<protein>
    <submittedName>
        <fullName evidence="4">GNAT family N-acetyltransferase</fullName>
    </submittedName>
</protein>
<evidence type="ECO:0000313" key="4">
    <source>
        <dbReference type="EMBL" id="WCR10446.1"/>
    </source>
</evidence>
<dbReference type="PANTHER" id="PTHR43420">
    <property type="entry name" value="ACETYLTRANSFERASE"/>
    <property type="match status" value="1"/>
</dbReference>
<feature type="domain" description="N-acetyltransferase" evidence="3">
    <location>
        <begin position="1"/>
        <end position="133"/>
    </location>
</feature>
<reference evidence="4 5" key="1">
    <citation type="submission" date="2021-01" db="EMBL/GenBank/DDBJ databases">
        <title>Biogeographic distribution of Paracoccus.</title>
        <authorList>
            <person name="Hollensteiner J."/>
            <person name="Leineberger J."/>
            <person name="Brinkhoff T."/>
            <person name="Daniel R."/>
        </authorList>
    </citation>
    <scope>NUCLEOTIDE SEQUENCE [LARGE SCALE GENOMIC DNA]</scope>
    <source>
        <strain evidence="4 5">LMG25392</strain>
    </source>
</reference>
<gene>
    <name evidence="4" type="ORF">JHW45_15525</name>
</gene>
<evidence type="ECO:0000313" key="5">
    <source>
        <dbReference type="Proteomes" id="UP001218412"/>
    </source>
</evidence>
<dbReference type="EMBL" id="CP067134">
    <property type="protein sequence ID" value="WCR10446.1"/>
    <property type="molecule type" value="Genomic_DNA"/>
</dbReference>
<evidence type="ECO:0000256" key="2">
    <source>
        <dbReference type="ARBA" id="ARBA00023315"/>
    </source>
</evidence>
<dbReference type="Proteomes" id="UP001218412">
    <property type="component" value="Chromosome"/>
</dbReference>
<dbReference type="RefSeq" id="WP_272858502.1">
    <property type="nucleotide sequence ID" value="NZ_CP067134.1"/>
</dbReference>
<sequence>MTPAELAALHAACFTRDPRPWREAEFQAILQTQGSFLLHRPGGFLIGRVIADEAELLTLAVAAARRRRGLGRELTRDFAATSRRRGAASAFLEVAADNLAARALYASLGWREAGFRRNYYGAGRDGLVLRLGL</sequence>
<proteinExistence type="predicted"/>
<dbReference type="InterPro" id="IPR016181">
    <property type="entry name" value="Acyl_CoA_acyltransferase"/>
</dbReference>
<keyword evidence="1" id="KW-0808">Transferase</keyword>
<accession>A0ABY7SW71</accession>
<dbReference type="Pfam" id="PF00583">
    <property type="entry name" value="Acetyltransf_1"/>
    <property type="match status" value="1"/>
</dbReference>